<proteinExistence type="predicted"/>
<comment type="subcellular location">
    <subcellularLocation>
        <location evidence="1">Membrane</location>
        <topology evidence="1">Single-pass membrane protein</topology>
    </subcellularLocation>
</comment>
<feature type="domain" description="Band 7" evidence="2">
    <location>
        <begin position="10"/>
        <end position="193"/>
    </location>
</feature>
<evidence type="ECO:0000313" key="3">
    <source>
        <dbReference type="EMBL" id="QDU76754.1"/>
    </source>
</evidence>
<dbReference type="SUPFAM" id="SSF117892">
    <property type="entry name" value="Band 7/SPFH domain"/>
    <property type="match status" value="1"/>
</dbReference>
<dbReference type="AlphaFoldDB" id="A0A518CC29"/>
<organism evidence="3 4">
    <name type="scientific">Bremerella volcania</name>
    <dbReference type="NCBI Taxonomy" id="2527984"/>
    <lineage>
        <taxon>Bacteria</taxon>
        <taxon>Pseudomonadati</taxon>
        <taxon>Planctomycetota</taxon>
        <taxon>Planctomycetia</taxon>
        <taxon>Pirellulales</taxon>
        <taxon>Pirellulaceae</taxon>
        <taxon>Bremerella</taxon>
    </lineage>
</organism>
<dbReference type="OrthoDB" id="3469168at2"/>
<dbReference type="EMBL" id="CP036289">
    <property type="protein sequence ID" value="QDU76754.1"/>
    <property type="molecule type" value="Genomic_DNA"/>
</dbReference>
<dbReference type="KEGG" id="bvo:Pan97_38110"/>
<dbReference type="Gene3D" id="3.30.479.30">
    <property type="entry name" value="Band 7 domain"/>
    <property type="match status" value="1"/>
</dbReference>
<dbReference type="RefSeq" id="WP_144975115.1">
    <property type="nucleotide sequence ID" value="NZ_CP036289.1"/>
</dbReference>
<accession>A0A518CC29</accession>
<gene>
    <name evidence="3" type="ORF">Pan97_38110</name>
</gene>
<dbReference type="InterPro" id="IPR001107">
    <property type="entry name" value="Band_7"/>
</dbReference>
<dbReference type="Proteomes" id="UP000318626">
    <property type="component" value="Chromosome"/>
</dbReference>
<reference evidence="4" key="1">
    <citation type="submission" date="2019-02" db="EMBL/GenBank/DDBJ databases">
        <title>Deep-cultivation of Planctomycetes and their phenomic and genomic characterization uncovers novel biology.</title>
        <authorList>
            <person name="Wiegand S."/>
            <person name="Jogler M."/>
            <person name="Boedeker C."/>
            <person name="Pinto D."/>
            <person name="Vollmers J."/>
            <person name="Rivas-Marin E."/>
            <person name="Kohn T."/>
            <person name="Peeters S.H."/>
            <person name="Heuer A."/>
            <person name="Rast P."/>
            <person name="Oberbeckmann S."/>
            <person name="Bunk B."/>
            <person name="Jeske O."/>
            <person name="Meyerdierks A."/>
            <person name="Storesund J.E."/>
            <person name="Kallscheuer N."/>
            <person name="Luecker S."/>
            <person name="Lage O.M."/>
            <person name="Pohl T."/>
            <person name="Merkel B.J."/>
            <person name="Hornburger P."/>
            <person name="Mueller R.-W."/>
            <person name="Bruemmer F."/>
            <person name="Labrenz M."/>
            <person name="Spormann A.M."/>
            <person name="Op den Camp H."/>
            <person name="Overmann J."/>
            <person name="Amann R."/>
            <person name="Jetten M.S.M."/>
            <person name="Mascher T."/>
            <person name="Medema M.H."/>
            <person name="Devos D.P."/>
            <person name="Kaster A.-K."/>
            <person name="Ovreas L."/>
            <person name="Rohde M."/>
            <person name="Galperin M.Y."/>
            <person name="Jogler C."/>
        </authorList>
    </citation>
    <scope>NUCLEOTIDE SEQUENCE [LARGE SCALE GENOMIC DNA]</scope>
    <source>
        <strain evidence="4">Pan97</strain>
    </source>
</reference>
<name>A0A518CC29_9BACT</name>
<dbReference type="Pfam" id="PF01145">
    <property type="entry name" value="Band_7"/>
    <property type="match status" value="1"/>
</dbReference>
<dbReference type="GO" id="GO:0016020">
    <property type="term" value="C:membrane"/>
    <property type="evidence" value="ECO:0007669"/>
    <property type="project" value="UniProtKB-SubCell"/>
</dbReference>
<dbReference type="InterPro" id="IPR036013">
    <property type="entry name" value="Band_7/SPFH_dom_sf"/>
</dbReference>
<protein>
    <submittedName>
        <fullName evidence="3">SPFH domain / Band 7 family protein</fullName>
    </submittedName>
</protein>
<evidence type="ECO:0000256" key="1">
    <source>
        <dbReference type="ARBA" id="ARBA00004167"/>
    </source>
</evidence>
<evidence type="ECO:0000259" key="2">
    <source>
        <dbReference type="Pfam" id="PF01145"/>
    </source>
</evidence>
<evidence type="ECO:0000313" key="4">
    <source>
        <dbReference type="Proteomes" id="UP000318626"/>
    </source>
</evidence>
<sequence length="333" mass="36792">MFGISYIKAPPSTHVMLFRGGKPVCEGAGLSFFYFSPNATLVQIPLASTDVPFVFNEVTSDFQDATIQGELTLRVNSPGKLASILDFSTDAWGRYRSEDPTKLNDRLIHTTQTLARAFTLKKTLRELLVSSDELVEQVFAQLAESPAVAMLGVEVINLSVLSIKATPEMAKALQAEAREKLLLEADEAIYARRNTAVELERQIKENELNTEIAVEQKQRQVRETKLAADIAIEQERATLVDRAIENQRKESQAKADALKAILEPIKDIDWRTLLAASPGGIDANQMIALAFRDLADNAEKVGNLNISPELLATLLGNSGESDDRPKQQRRRSS</sequence>
<keyword evidence="4" id="KW-1185">Reference proteome</keyword>